<comment type="caution">
    <text evidence="3">The sequence shown here is derived from an EMBL/GenBank/DDBJ whole genome shotgun (WGS) entry which is preliminary data.</text>
</comment>
<reference evidence="3" key="1">
    <citation type="submission" date="2023-03" db="EMBL/GenBank/DDBJ databases">
        <title>Chromosome-scale reference genome and RAD-based genetic map of yellow starthistle (Centaurea solstitialis) reveal putative structural variation and QTLs associated with invader traits.</title>
        <authorList>
            <person name="Reatini B."/>
            <person name="Cang F.A."/>
            <person name="Jiang Q."/>
            <person name="Mckibben M.T.W."/>
            <person name="Barker M.S."/>
            <person name="Rieseberg L.H."/>
            <person name="Dlugosch K.M."/>
        </authorList>
    </citation>
    <scope>NUCLEOTIDE SEQUENCE</scope>
    <source>
        <strain evidence="3">CAN-66</strain>
        <tissue evidence="3">Leaf</tissue>
    </source>
</reference>
<evidence type="ECO:0000259" key="2">
    <source>
        <dbReference type="Pfam" id="PF07727"/>
    </source>
</evidence>
<dbReference type="AlphaFoldDB" id="A0AA38T6B3"/>
<evidence type="ECO:0000313" key="3">
    <source>
        <dbReference type="EMBL" id="KAJ9545592.1"/>
    </source>
</evidence>
<name>A0AA38T6B3_9ASTR</name>
<feature type="domain" description="Reverse transcriptase Ty1/copia-type" evidence="2">
    <location>
        <begin position="13"/>
        <end position="112"/>
    </location>
</feature>
<organism evidence="3 4">
    <name type="scientific">Centaurea solstitialis</name>
    <name type="common">yellow star-thistle</name>
    <dbReference type="NCBI Taxonomy" id="347529"/>
    <lineage>
        <taxon>Eukaryota</taxon>
        <taxon>Viridiplantae</taxon>
        <taxon>Streptophyta</taxon>
        <taxon>Embryophyta</taxon>
        <taxon>Tracheophyta</taxon>
        <taxon>Spermatophyta</taxon>
        <taxon>Magnoliopsida</taxon>
        <taxon>eudicotyledons</taxon>
        <taxon>Gunneridae</taxon>
        <taxon>Pentapetalae</taxon>
        <taxon>asterids</taxon>
        <taxon>campanulids</taxon>
        <taxon>Asterales</taxon>
        <taxon>Asteraceae</taxon>
        <taxon>Carduoideae</taxon>
        <taxon>Cardueae</taxon>
        <taxon>Centaureinae</taxon>
        <taxon>Centaurea</taxon>
    </lineage>
</organism>
<protein>
    <recommendedName>
        <fullName evidence="2">Reverse transcriptase Ty1/copia-type domain-containing protein</fullName>
    </recommendedName>
</protein>
<proteinExistence type="predicted"/>
<accession>A0AA38T6B3</accession>
<dbReference type="Pfam" id="PF07727">
    <property type="entry name" value="RVT_2"/>
    <property type="match status" value="1"/>
</dbReference>
<evidence type="ECO:0000256" key="1">
    <source>
        <dbReference type="SAM" id="MobiDB-lite"/>
    </source>
</evidence>
<dbReference type="Proteomes" id="UP001172457">
    <property type="component" value="Chromosome 6"/>
</dbReference>
<gene>
    <name evidence="3" type="ORF">OSB04_025299</name>
</gene>
<dbReference type="EMBL" id="JARYMX010000006">
    <property type="protein sequence ID" value="KAJ9545592.1"/>
    <property type="molecule type" value="Genomic_DNA"/>
</dbReference>
<keyword evidence="4" id="KW-1185">Reference proteome</keyword>
<sequence>MQEELNQFERLGIWRLVPRPKNKTIIDLKWILKNKKDEDEIVTRNKARLVAKGFKQQAGIDYDETFAPVARIEAIPIFLAYAAHKNFTVYQMDVKTAFLNGELKEEVHVSQRLSTASHAPGTRSHTQLTRATRRHAPGTCLQDASHAPDALSIHLILQSELGQQL</sequence>
<evidence type="ECO:0000313" key="4">
    <source>
        <dbReference type="Proteomes" id="UP001172457"/>
    </source>
</evidence>
<feature type="region of interest" description="Disordered" evidence="1">
    <location>
        <begin position="112"/>
        <end position="133"/>
    </location>
</feature>
<dbReference type="InterPro" id="IPR013103">
    <property type="entry name" value="RVT_2"/>
</dbReference>
<feature type="compositionally biased region" description="Polar residues" evidence="1">
    <location>
        <begin position="112"/>
        <end position="130"/>
    </location>
</feature>